<dbReference type="AlphaFoldDB" id="A0A3B0U0B8"/>
<dbReference type="Pfam" id="PF10938">
    <property type="entry name" value="YfdX"/>
    <property type="match status" value="1"/>
</dbReference>
<protein>
    <recommendedName>
        <fullName evidence="2">Lipoprotein</fullName>
    </recommendedName>
</protein>
<reference evidence="1" key="1">
    <citation type="submission" date="2018-06" db="EMBL/GenBank/DDBJ databases">
        <authorList>
            <person name="Zhirakovskaya E."/>
        </authorList>
    </citation>
    <scope>NUCLEOTIDE SEQUENCE</scope>
</reference>
<gene>
    <name evidence="1" type="ORF">MNBD_BACTEROID04-380</name>
</gene>
<dbReference type="EMBL" id="UOER01000137">
    <property type="protein sequence ID" value="VAW22430.1"/>
    <property type="molecule type" value="Genomic_DNA"/>
</dbReference>
<proteinExistence type="predicted"/>
<sequence length="137" mass="15221">MKNTIKSFVLFSTIIIAFTSCETQGKKAPNKLLNNEIAIEQPATLEMSEDSIIIKSQMKAMQKVKEAREKIATEAIQTIVKTQSAVQLLANKNVSKATKQLKEVSSEIESIVKKYPKLDLLPIDVNVKTNDLITDIS</sequence>
<dbReference type="PROSITE" id="PS51257">
    <property type="entry name" value="PROKAR_LIPOPROTEIN"/>
    <property type="match status" value="1"/>
</dbReference>
<dbReference type="InterPro" id="IPR021236">
    <property type="entry name" value="Uncharacterised_YfdX"/>
</dbReference>
<evidence type="ECO:0000313" key="1">
    <source>
        <dbReference type="EMBL" id="VAW22430.1"/>
    </source>
</evidence>
<feature type="non-terminal residue" evidence="1">
    <location>
        <position position="137"/>
    </location>
</feature>
<accession>A0A3B0U0B8</accession>
<name>A0A3B0U0B8_9ZZZZ</name>
<evidence type="ECO:0008006" key="2">
    <source>
        <dbReference type="Google" id="ProtNLM"/>
    </source>
</evidence>
<organism evidence="1">
    <name type="scientific">hydrothermal vent metagenome</name>
    <dbReference type="NCBI Taxonomy" id="652676"/>
    <lineage>
        <taxon>unclassified sequences</taxon>
        <taxon>metagenomes</taxon>
        <taxon>ecological metagenomes</taxon>
    </lineage>
</organism>